<evidence type="ECO:0000313" key="2">
    <source>
        <dbReference type="EMBL" id="PIA27285.1"/>
    </source>
</evidence>
<dbReference type="PANTHER" id="PTHR11538:SF70">
    <property type="entry name" value="25S RRNA (URIDINE-N(3))-METHYLTRANSFERASE BMT5-LIKE DOMAIN-CONTAINING PROTEIN"/>
    <property type="match status" value="1"/>
</dbReference>
<dbReference type="SUPFAM" id="SSF53335">
    <property type="entry name" value="S-adenosyl-L-methionine-dependent methyltransferases"/>
    <property type="match status" value="1"/>
</dbReference>
<dbReference type="EMBL" id="KZ305098">
    <property type="protein sequence ID" value="PIA27285.1"/>
    <property type="molecule type" value="Genomic_DNA"/>
</dbReference>
<dbReference type="STRING" id="218851.A0A2G5C7Q2"/>
<dbReference type="GO" id="GO:0070042">
    <property type="term" value="F:rRNA (uridine-N3-)-methyltransferase activity"/>
    <property type="evidence" value="ECO:0007669"/>
    <property type="project" value="InterPro"/>
</dbReference>
<evidence type="ECO:0000259" key="1">
    <source>
        <dbReference type="Pfam" id="PF10354"/>
    </source>
</evidence>
<feature type="domain" description="25S rRNA (uridine-N(3))-methyltransferase BMT5-like" evidence="1">
    <location>
        <begin position="2"/>
        <end position="132"/>
    </location>
</feature>
<evidence type="ECO:0000313" key="3">
    <source>
        <dbReference type="Proteomes" id="UP000230069"/>
    </source>
</evidence>
<protein>
    <recommendedName>
        <fullName evidence="1">25S rRNA (uridine-N(3))-methyltransferase BMT5-like domain-containing protein</fullName>
    </recommendedName>
</protein>
<dbReference type="OrthoDB" id="273345at2759"/>
<accession>A0A2G5C7Q2</accession>
<dbReference type="PANTHER" id="PTHR11538">
    <property type="entry name" value="PHENYLALANYL-TRNA SYNTHETASE"/>
    <property type="match status" value="1"/>
</dbReference>
<organism evidence="2 3">
    <name type="scientific">Aquilegia coerulea</name>
    <name type="common">Rocky mountain columbine</name>
    <dbReference type="NCBI Taxonomy" id="218851"/>
    <lineage>
        <taxon>Eukaryota</taxon>
        <taxon>Viridiplantae</taxon>
        <taxon>Streptophyta</taxon>
        <taxon>Embryophyta</taxon>
        <taxon>Tracheophyta</taxon>
        <taxon>Spermatophyta</taxon>
        <taxon>Magnoliopsida</taxon>
        <taxon>Ranunculales</taxon>
        <taxon>Ranunculaceae</taxon>
        <taxon>Thalictroideae</taxon>
        <taxon>Aquilegia</taxon>
    </lineage>
</organism>
<dbReference type="Proteomes" id="UP000230069">
    <property type="component" value="Unassembled WGS sequence"/>
</dbReference>
<dbReference type="GO" id="GO:0070475">
    <property type="term" value="P:rRNA base methylation"/>
    <property type="evidence" value="ECO:0007669"/>
    <property type="project" value="InterPro"/>
</dbReference>
<dbReference type="AlphaFoldDB" id="A0A2G5C7Q2"/>
<keyword evidence="3" id="KW-1185">Reference proteome</keyword>
<sequence length="153" mass="17653">FLEKNYASAMSNISYLKKNGSKVIHNVDAVEMANHHLLTGLKFDRVIYNFPLAGFFKDSSRSIKIMFNQNLVRSFLTNAKEMIDEGGEIHISHKSNGFFLEWNLKKLAMDSGLRLIEDVWFNLSDYPGYRTKYGFGSDNNFNCNPSRTYKFSL</sequence>
<dbReference type="Pfam" id="PF10354">
    <property type="entry name" value="BMT5-like"/>
    <property type="match status" value="1"/>
</dbReference>
<feature type="non-terminal residue" evidence="2">
    <location>
        <position position="1"/>
    </location>
</feature>
<dbReference type="InterPro" id="IPR019446">
    <property type="entry name" value="BMT5-like"/>
</dbReference>
<reference evidence="2 3" key="1">
    <citation type="submission" date="2017-09" db="EMBL/GenBank/DDBJ databases">
        <title>WGS assembly of Aquilegia coerulea Goldsmith.</title>
        <authorList>
            <person name="Hodges S."/>
            <person name="Kramer E."/>
            <person name="Nordborg M."/>
            <person name="Tomkins J."/>
            <person name="Borevitz J."/>
            <person name="Derieg N."/>
            <person name="Yan J."/>
            <person name="Mihaltcheva S."/>
            <person name="Hayes R.D."/>
            <person name="Rokhsar D."/>
        </authorList>
    </citation>
    <scope>NUCLEOTIDE SEQUENCE [LARGE SCALE GENOMIC DNA]</scope>
    <source>
        <strain evidence="3">cv. Goldsmith</strain>
    </source>
</reference>
<dbReference type="InParanoid" id="A0A2G5C7Q2"/>
<dbReference type="GO" id="GO:0005737">
    <property type="term" value="C:cytoplasm"/>
    <property type="evidence" value="ECO:0007669"/>
    <property type="project" value="TreeGrafter"/>
</dbReference>
<proteinExistence type="predicted"/>
<gene>
    <name evidence="2" type="ORF">AQUCO_08100018v1</name>
</gene>
<dbReference type="InterPro" id="IPR029063">
    <property type="entry name" value="SAM-dependent_MTases_sf"/>
</dbReference>
<name>A0A2G5C7Q2_AQUCA</name>